<evidence type="ECO:0000256" key="1">
    <source>
        <dbReference type="SAM" id="SignalP"/>
    </source>
</evidence>
<dbReference type="Proteomes" id="UP000001554">
    <property type="component" value="Chromosome 5"/>
</dbReference>
<protein>
    <submittedName>
        <fullName evidence="3">Uncharacterized protein LOC118416118 isoform X2</fullName>
    </submittedName>
</protein>
<keyword evidence="2" id="KW-1185">Reference proteome</keyword>
<reference evidence="2" key="1">
    <citation type="journal article" date="2020" name="Nat. Ecol. Evol.">
        <title>Deeply conserved synteny resolves early events in vertebrate evolution.</title>
        <authorList>
            <person name="Simakov O."/>
            <person name="Marletaz F."/>
            <person name="Yue J.X."/>
            <person name="O'Connell B."/>
            <person name="Jenkins J."/>
            <person name="Brandt A."/>
            <person name="Calef R."/>
            <person name="Tung C.H."/>
            <person name="Huang T.K."/>
            <person name="Schmutz J."/>
            <person name="Satoh N."/>
            <person name="Yu J.K."/>
            <person name="Putnam N.H."/>
            <person name="Green R.E."/>
            <person name="Rokhsar D.S."/>
        </authorList>
    </citation>
    <scope>NUCLEOTIDE SEQUENCE [LARGE SCALE GENOMIC DNA]</scope>
    <source>
        <strain evidence="2">S238N-H82</strain>
    </source>
</reference>
<feature type="chain" id="PRO_5039952766" evidence="1">
    <location>
        <begin position="17"/>
        <end position="128"/>
    </location>
</feature>
<dbReference type="AlphaFoldDB" id="A0A9J7L7P7"/>
<sequence length="128" mass="13331">MLRLLLSLTLVAAAWCAPGIAPAAKAVPANKLSTTVTAQGCFYLGNHYRPGEVVLSEPGCYGRTYTCEASGIQGHGIPGDDCCTHDGNYYDDGEFFFDSAGKLCSCFGNSAEKPVPASCGLDIDVISG</sequence>
<dbReference type="RefSeq" id="XP_035677085.1">
    <property type="nucleotide sequence ID" value="XM_035821192.1"/>
</dbReference>
<name>A0A9J7L7P7_BRAFL</name>
<gene>
    <name evidence="3" type="primary">LOC118416118</name>
</gene>
<reference evidence="3" key="2">
    <citation type="submission" date="2025-08" db="UniProtKB">
        <authorList>
            <consortium name="RefSeq"/>
        </authorList>
    </citation>
    <scope>IDENTIFICATION</scope>
    <source>
        <strain evidence="3">S238N-H82</strain>
        <tissue evidence="3">Testes</tissue>
    </source>
</reference>
<accession>A0A9J7L7P7</accession>
<keyword evidence="1" id="KW-0732">Signal</keyword>
<dbReference type="GeneID" id="118416118"/>
<evidence type="ECO:0000313" key="2">
    <source>
        <dbReference type="Proteomes" id="UP000001554"/>
    </source>
</evidence>
<dbReference type="OMA" id="DDCCTHD"/>
<proteinExistence type="predicted"/>
<evidence type="ECO:0000313" key="3">
    <source>
        <dbReference type="RefSeq" id="XP_035677085.1"/>
    </source>
</evidence>
<organism evidence="2 3">
    <name type="scientific">Branchiostoma floridae</name>
    <name type="common">Florida lancelet</name>
    <name type="synonym">Amphioxus</name>
    <dbReference type="NCBI Taxonomy" id="7739"/>
    <lineage>
        <taxon>Eukaryota</taxon>
        <taxon>Metazoa</taxon>
        <taxon>Chordata</taxon>
        <taxon>Cephalochordata</taxon>
        <taxon>Leptocardii</taxon>
        <taxon>Amphioxiformes</taxon>
        <taxon>Branchiostomatidae</taxon>
        <taxon>Branchiostoma</taxon>
    </lineage>
</organism>
<feature type="signal peptide" evidence="1">
    <location>
        <begin position="1"/>
        <end position="16"/>
    </location>
</feature>